<protein>
    <submittedName>
        <fullName evidence="1">Uncharacterized protein</fullName>
    </submittedName>
</protein>
<name>A0A0G1W2N3_9BACT</name>
<evidence type="ECO:0000313" key="2">
    <source>
        <dbReference type="Proteomes" id="UP000034588"/>
    </source>
</evidence>
<evidence type="ECO:0000313" key="1">
    <source>
        <dbReference type="EMBL" id="KKW12978.1"/>
    </source>
</evidence>
<comment type="caution">
    <text evidence="1">The sequence shown here is derived from an EMBL/GenBank/DDBJ whole genome shotgun (WGS) entry which is preliminary data.</text>
</comment>
<dbReference type="Proteomes" id="UP000034588">
    <property type="component" value="Unassembled WGS sequence"/>
</dbReference>
<dbReference type="AlphaFoldDB" id="A0A0G1W2N3"/>
<sequence>MKKSLINWTLIGHDLPYYMTGDAHPDLDYGNPPAGTGRCNP</sequence>
<reference evidence="1 2" key="1">
    <citation type="journal article" date="2015" name="Nature">
        <title>rRNA introns, odd ribosomes, and small enigmatic genomes across a large radiation of phyla.</title>
        <authorList>
            <person name="Brown C.T."/>
            <person name="Hug L.A."/>
            <person name="Thomas B.C."/>
            <person name="Sharon I."/>
            <person name="Castelle C.J."/>
            <person name="Singh A."/>
            <person name="Wilkins M.J."/>
            <person name="Williams K.H."/>
            <person name="Banfield J.F."/>
        </authorList>
    </citation>
    <scope>NUCLEOTIDE SEQUENCE [LARGE SCALE GENOMIC DNA]</scope>
</reference>
<accession>A0A0G1W2N3</accession>
<dbReference type="EMBL" id="LCQD01000006">
    <property type="protein sequence ID" value="KKW12978.1"/>
    <property type="molecule type" value="Genomic_DNA"/>
</dbReference>
<proteinExistence type="predicted"/>
<organism evidence="1 2">
    <name type="scientific">Candidatus Gottesmanbacteria bacterium GW2011_GWB1_49_7</name>
    <dbReference type="NCBI Taxonomy" id="1618448"/>
    <lineage>
        <taxon>Bacteria</taxon>
        <taxon>Candidatus Gottesmaniibacteriota</taxon>
    </lineage>
</organism>
<gene>
    <name evidence="1" type="ORF">UY48_C0006G0031</name>
</gene>